<accession>A0AA88TN47</accession>
<dbReference type="EMBL" id="JAUYZG010000014">
    <property type="protein sequence ID" value="KAK2889617.1"/>
    <property type="molecule type" value="Genomic_DNA"/>
</dbReference>
<feature type="region of interest" description="Disordered" evidence="1">
    <location>
        <begin position="1"/>
        <end position="107"/>
    </location>
</feature>
<organism evidence="2 3">
    <name type="scientific">Cirrhinus molitorella</name>
    <name type="common">mud carp</name>
    <dbReference type="NCBI Taxonomy" id="172907"/>
    <lineage>
        <taxon>Eukaryota</taxon>
        <taxon>Metazoa</taxon>
        <taxon>Chordata</taxon>
        <taxon>Craniata</taxon>
        <taxon>Vertebrata</taxon>
        <taxon>Euteleostomi</taxon>
        <taxon>Actinopterygii</taxon>
        <taxon>Neopterygii</taxon>
        <taxon>Teleostei</taxon>
        <taxon>Ostariophysi</taxon>
        <taxon>Cypriniformes</taxon>
        <taxon>Cyprinidae</taxon>
        <taxon>Labeoninae</taxon>
        <taxon>Labeonini</taxon>
        <taxon>Cirrhinus</taxon>
    </lineage>
</organism>
<name>A0AA88TN47_9TELE</name>
<proteinExistence type="predicted"/>
<dbReference type="AlphaFoldDB" id="A0AA88TN47"/>
<feature type="compositionally biased region" description="Basic residues" evidence="1">
    <location>
        <begin position="24"/>
        <end position="40"/>
    </location>
</feature>
<comment type="caution">
    <text evidence="2">The sequence shown here is derived from an EMBL/GenBank/DDBJ whole genome shotgun (WGS) entry which is preliminary data.</text>
</comment>
<evidence type="ECO:0000256" key="1">
    <source>
        <dbReference type="SAM" id="MobiDB-lite"/>
    </source>
</evidence>
<reference evidence="2" key="1">
    <citation type="submission" date="2023-08" db="EMBL/GenBank/DDBJ databases">
        <title>Chromosome-level Genome Assembly of mud carp (Cirrhinus molitorella).</title>
        <authorList>
            <person name="Liu H."/>
        </authorList>
    </citation>
    <scope>NUCLEOTIDE SEQUENCE</scope>
    <source>
        <strain evidence="2">Prfri</strain>
        <tissue evidence="2">Muscle</tissue>
    </source>
</reference>
<feature type="region of interest" description="Disordered" evidence="1">
    <location>
        <begin position="175"/>
        <end position="204"/>
    </location>
</feature>
<feature type="compositionally biased region" description="Basic and acidic residues" evidence="1">
    <location>
        <begin position="1"/>
        <end position="15"/>
    </location>
</feature>
<dbReference type="Proteomes" id="UP001187343">
    <property type="component" value="Unassembled WGS sequence"/>
</dbReference>
<keyword evidence="3" id="KW-1185">Reference proteome</keyword>
<sequence length="204" mass="22641">MLEVPERELFRRTPRETPNGIKSTVRRPGKKNTAGRKKRRGETVSTSLARQGGKQRERCASEQPANPEQIRLCPPIRLPTSAPLPRERERRRERSQQHEKGKESKAATFATTLRLALWLGLLLLGPASTGTGSRRELAASKAPADCLGGRRAYRERERERKGDRLVPMRRVLVRTVGQGKGGSRGGTCANGSCSGSSDREHEPE</sequence>
<evidence type="ECO:0000313" key="3">
    <source>
        <dbReference type="Proteomes" id="UP001187343"/>
    </source>
</evidence>
<evidence type="ECO:0000313" key="2">
    <source>
        <dbReference type="EMBL" id="KAK2889617.1"/>
    </source>
</evidence>
<gene>
    <name evidence="2" type="ORF">Q8A67_014992</name>
</gene>
<feature type="compositionally biased region" description="Basic and acidic residues" evidence="1">
    <location>
        <begin position="85"/>
        <end position="105"/>
    </location>
</feature>
<protein>
    <submittedName>
        <fullName evidence="2">Uncharacterized protein</fullName>
    </submittedName>
</protein>